<dbReference type="PANTHER" id="PTHR35528">
    <property type="entry name" value="BLL1675 PROTEIN"/>
    <property type="match status" value="1"/>
</dbReference>
<dbReference type="InterPro" id="IPR052183">
    <property type="entry name" value="IS_Transposase"/>
</dbReference>
<feature type="domain" description="DDE" evidence="1">
    <location>
        <begin position="54"/>
        <end position="120"/>
    </location>
</feature>
<dbReference type="InterPro" id="IPR032874">
    <property type="entry name" value="DDE_dom"/>
</dbReference>
<dbReference type="PANTHER" id="PTHR35528:SF3">
    <property type="entry name" value="BLL1675 PROTEIN"/>
    <property type="match status" value="1"/>
</dbReference>
<dbReference type="Pfam" id="PF13610">
    <property type="entry name" value="DDE_Tnp_IS240"/>
    <property type="match status" value="1"/>
</dbReference>
<organism evidence="2 3">
    <name type="scientific">Deinococcus metalli</name>
    <dbReference type="NCBI Taxonomy" id="1141878"/>
    <lineage>
        <taxon>Bacteria</taxon>
        <taxon>Thermotogati</taxon>
        <taxon>Deinococcota</taxon>
        <taxon>Deinococci</taxon>
        <taxon>Deinococcales</taxon>
        <taxon>Deinococcaceae</taxon>
        <taxon>Deinococcus</taxon>
    </lineage>
</organism>
<proteinExistence type="predicted"/>
<dbReference type="Proteomes" id="UP000619376">
    <property type="component" value="Unassembled WGS sequence"/>
</dbReference>
<dbReference type="EMBL" id="BNAJ01000005">
    <property type="protein sequence ID" value="GHF45060.1"/>
    <property type="molecule type" value="Genomic_DNA"/>
</dbReference>
<reference evidence="3" key="1">
    <citation type="journal article" date="2019" name="Int. J. Syst. Evol. Microbiol.">
        <title>The Global Catalogue of Microorganisms (GCM) 10K type strain sequencing project: providing services to taxonomists for standard genome sequencing and annotation.</title>
        <authorList>
            <consortium name="The Broad Institute Genomics Platform"/>
            <consortium name="The Broad Institute Genome Sequencing Center for Infectious Disease"/>
            <person name="Wu L."/>
            <person name="Ma J."/>
        </authorList>
    </citation>
    <scope>NUCLEOTIDE SEQUENCE [LARGE SCALE GENOMIC DNA]</scope>
    <source>
        <strain evidence="3">CGMCC 1.18437</strain>
    </source>
</reference>
<gene>
    <name evidence="2" type="ORF">GCM10017781_21770</name>
</gene>
<comment type="caution">
    <text evidence="2">The sequence shown here is derived from an EMBL/GenBank/DDBJ whole genome shotgun (WGS) entry which is preliminary data.</text>
</comment>
<evidence type="ECO:0000313" key="3">
    <source>
        <dbReference type="Proteomes" id="UP000619376"/>
    </source>
</evidence>
<accession>A0ABQ3JQM6</accession>
<evidence type="ECO:0000259" key="1">
    <source>
        <dbReference type="Pfam" id="PF13610"/>
    </source>
</evidence>
<keyword evidence="3" id="KW-1185">Reference proteome</keyword>
<protein>
    <recommendedName>
        <fullName evidence="1">DDE domain-containing protein</fullName>
    </recommendedName>
</protein>
<evidence type="ECO:0000313" key="2">
    <source>
        <dbReference type="EMBL" id="GHF45060.1"/>
    </source>
</evidence>
<name>A0ABQ3JQM6_9DEIO</name>
<sequence>MWLSHRLTLRYREVEERLLERGIVVTRESIRTWCMKVSALFALGLRHREPRCGSRWHLDAMCVDIAGVKQWLWRAVDDHGAVLDVSLQQHRDTGAATSFFQRLLGDYDVPEIIHTDTLWSSGAA</sequence>